<dbReference type="Proteomes" id="UP000652761">
    <property type="component" value="Unassembled WGS sequence"/>
</dbReference>
<dbReference type="EMBL" id="NMUH01005346">
    <property type="protein sequence ID" value="MQM12526.1"/>
    <property type="molecule type" value="Genomic_DNA"/>
</dbReference>
<comment type="caution">
    <text evidence="1">The sequence shown here is derived from an EMBL/GenBank/DDBJ whole genome shotgun (WGS) entry which is preliminary data.</text>
</comment>
<evidence type="ECO:0000313" key="1">
    <source>
        <dbReference type="EMBL" id="MQM12526.1"/>
    </source>
</evidence>
<accession>A0A843WX33</accession>
<keyword evidence="2" id="KW-1185">Reference proteome</keyword>
<sequence length="184" mass="20842">MELAYNGDQMSCSTRLEISTPGRRYGCMNITDIVTPTAKELDITFHPDIRIDYVTTIQNRHSETVDRVLISQNSILGLKFRRGACVLVHRLSYTLGRTWIFVCLAIETAREAPIQNQDFEPAPKFLSESVVAGCRCDRIRTPLLSNEHNFLLKLGITFRPDIGIAYVTTIRNKHSETVDRALVS</sequence>
<reference evidence="1" key="1">
    <citation type="submission" date="2017-07" db="EMBL/GenBank/DDBJ databases">
        <title>Taro Niue Genome Assembly and Annotation.</title>
        <authorList>
            <person name="Atibalentja N."/>
            <person name="Keating K."/>
            <person name="Fields C.J."/>
        </authorList>
    </citation>
    <scope>NUCLEOTIDE SEQUENCE</scope>
    <source>
        <strain evidence="1">Niue_2</strain>
        <tissue evidence="1">Leaf</tissue>
    </source>
</reference>
<proteinExistence type="predicted"/>
<dbReference type="AlphaFoldDB" id="A0A843WX33"/>
<organism evidence="1 2">
    <name type="scientific">Colocasia esculenta</name>
    <name type="common">Wild taro</name>
    <name type="synonym">Arum esculentum</name>
    <dbReference type="NCBI Taxonomy" id="4460"/>
    <lineage>
        <taxon>Eukaryota</taxon>
        <taxon>Viridiplantae</taxon>
        <taxon>Streptophyta</taxon>
        <taxon>Embryophyta</taxon>
        <taxon>Tracheophyta</taxon>
        <taxon>Spermatophyta</taxon>
        <taxon>Magnoliopsida</taxon>
        <taxon>Liliopsida</taxon>
        <taxon>Araceae</taxon>
        <taxon>Aroideae</taxon>
        <taxon>Colocasieae</taxon>
        <taxon>Colocasia</taxon>
    </lineage>
</organism>
<gene>
    <name evidence="1" type="ORF">Taro_045444</name>
</gene>
<name>A0A843WX33_COLES</name>
<protein>
    <submittedName>
        <fullName evidence="1">Uncharacterized protein</fullName>
    </submittedName>
</protein>
<evidence type="ECO:0000313" key="2">
    <source>
        <dbReference type="Proteomes" id="UP000652761"/>
    </source>
</evidence>